<reference evidence="1 2" key="1">
    <citation type="journal article" date="2016" name="Nat. Commun.">
        <title>Thousands of microbial genomes shed light on interconnected biogeochemical processes in an aquifer system.</title>
        <authorList>
            <person name="Anantharaman K."/>
            <person name="Brown C.T."/>
            <person name="Hug L.A."/>
            <person name="Sharon I."/>
            <person name="Castelle C.J."/>
            <person name="Probst A.J."/>
            <person name="Thomas B.C."/>
            <person name="Singh A."/>
            <person name="Wilkins M.J."/>
            <person name="Karaoz U."/>
            <person name="Brodie E.L."/>
            <person name="Williams K.H."/>
            <person name="Hubbard S.S."/>
            <person name="Banfield J.F."/>
        </authorList>
    </citation>
    <scope>NUCLEOTIDE SEQUENCE [LARGE SCALE GENOMIC DNA]</scope>
</reference>
<protein>
    <submittedName>
        <fullName evidence="1">Uncharacterized protein</fullName>
    </submittedName>
</protein>
<name>A0A1G2HQ72_9BACT</name>
<dbReference type="EMBL" id="MHOO01000004">
    <property type="protein sequence ID" value="OGZ64549.1"/>
    <property type="molecule type" value="Genomic_DNA"/>
</dbReference>
<comment type="caution">
    <text evidence="1">The sequence shown here is derived from an EMBL/GenBank/DDBJ whole genome shotgun (WGS) entry which is preliminary data.</text>
</comment>
<gene>
    <name evidence="1" type="ORF">A2730_02540</name>
</gene>
<sequence>MIYALTHGFRASGYNPSHTNDGFAQISYLQDIIFTLDAFMESVNIRMIVTGEADKCMEISHMLKPRFRHVSIVCDPLLGPIESISSEDGKGVVVTRTGQLLPRSHYKTLSEHKGAQRFAWQIVKQYYGDEPRGDKIFCTGKQFMVALGFKAFKMASIYKLNPYAKTIETILEAHVLLAVPKIYHAK</sequence>
<proteinExistence type="predicted"/>
<organism evidence="1 2">
    <name type="scientific">Candidatus Staskawiczbacteria bacterium RIFCSPHIGHO2_01_FULL_39_25</name>
    <dbReference type="NCBI Taxonomy" id="1802202"/>
    <lineage>
        <taxon>Bacteria</taxon>
        <taxon>Candidatus Staskawicziibacteriota</taxon>
    </lineage>
</organism>
<dbReference type="Proteomes" id="UP000176855">
    <property type="component" value="Unassembled WGS sequence"/>
</dbReference>
<dbReference type="AlphaFoldDB" id="A0A1G2HQ72"/>
<accession>A0A1G2HQ72</accession>
<evidence type="ECO:0000313" key="1">
    <source>
        <dbReference type="EMBL" id="OGZ64549.1"/>
    </source>
</evidence>
<evidence type="ECO:0000313" key="2">
    <source>
        <dbReference type="Proteomes" id="UP000176855"/>
    </source>
</evidence>